<sequence length="90" mass="10179">MILYSVALIISSLLIATSVHATVVHERLTDRLTSSHRVDEAMNYCNQLLGVHIRTNQISLNSFQACVLEYVKELASQLDDVELIYPKTFN</sequence>
<evidence type="ECO:0000313" key="2">
    <source>
        <dbReference type="EMBL" id="VUZ43653.1"/>
    </source>
</evidence>
<feature type="signal peptide" evidence="1">
    <location>
        <begin position="1"/>
        <end position="21"/>
    </location>
</feature>
<dbReference type="Proteomes" id="UP000321570">
    <property type="component" value="Unassembled WGS sequence"/>
</dbReference>
<dbReference type="AlphaFoldDB" id="A0A564YAP1"/>
<proteinExistence type="predicted"/>
<evidence type="ECO:0000256" key="1">
    <source>
        <dbReference type="SAM" id="SignalP"/>
    </source>
</evidence>
<gene>
    <name evidence="2" type="ORF">WMSIL1_LOCUS4101</name>
</gene>
<organism evidence="2 3">
    <name type="scientific">Hymenolepis diminuta</name>
    <name type="common">Rat tapeworm</name>
    <dbReference type="NCBI Taxonomy" id="6216"/>
    <lineage>
        <taxon>Eukaryota</taxon>
        <taxon>Metazoa</taxon>
        <taxon>Spiralia</taxon>
        <taxon>Lophotrochozoa</taxon>
        <taxon>Platyhelminthes</taxon>
        <taxon>Cestoda</taxon>
        <taxon>Eucestoda</taxon>
        <taxon>Cyclophyllidea</taxon>
        <taxon>Hymenolepididae</taxon>
        <taxon>Hymenolepis</taxon>
    </lineage>
</organism>
<evidence type="ECO:0000313" key="3">
    <source>
        <dbReference type="Proteomes" id="UP000321570"/>
    </source>
</evidence>
<dbReference type="EMBL" id="CABIJS010000111">
    <property type="protein sequence ID" value="VUZ43653.1"/>
    <property type="molecule type" value="Genomic_DNA"/>
</dbReference>
<keyword evidence="1" id="KW-0732">Signal</keyword>
<keyword evidence="3" id="KW-1185">Reference proteome</keyword>
<accession>A0A564YAP1</accession>
<reference evidence="2 3" key="1">
    <citation type="submission" date="2019-07" db="EMBL/GenBank/DDBJ databases">
        <authorList>
            <person name="Jastrzebski P J."/>
            <person name="Paukszto L."/>
            <person name="Jastrzebski P J."/>
        </authorList>
    </citation>
    <scope>NUCLEOTIDE SEQUENCE [LARGE SCALE GENOMIC DNA]</scope>
    <source>
        <strain evidence="2 3">WMS-il1</strain>
    </source>
</reference>
<protein>
    <submittedName>
        <fullName evidence="2">Uncharacterized protein</fullName>
    </submittedName>
</protein>
<feature type="chain" id="PRO_5021908762" evidence="1">
    <location>
        <begin position="22"/>
        <end position="90"/>
    </location>
</feature>
<name>A0A564YAP1_HYMDI</name>